<dbReference type="PROSITE" id="PS51207">
    <property type="entry name" value="PXA"/>
    <property type="match status" value="1"/>
</dbReference>
<evidence type="ECO:0000259" key="3">
    <source>
        <dbReference type="PROSITE" id="PS51207"/>
    </source>
</evidence>
<dbReference type="STRING" id="29655.A0A0K9PI94"/>
<evidence type="ECO:0000256" key="1">
    <source>
        <dbReference type="ARBA" id="ARBA00004496"/>
    </source>
</evidence>
<keyword evidence="5" id="KW-1185">Reference proteome</keyword>
<evidence type="ECO:0000313" key="4">
    <source>
        <dbReference type="EMBL" id="KMZ68656.1"/>
    </source>
</evidence>
<dbReference type="GO" id="GO:0005737">
    <property type="term" value="C:cytoplasm"/>
    <property type="evidence" value="ECO:0007669"/>
    <property type="project" value="UniProtKB-SubCell"/>
</dbReference>
<reference evidence="5" key="1">
    <citation type="journal article" date="2016" name="Nature">
        <title>The genome of the seagrass Zostera marina reveals angiosperm adaptation to the sea.</title>
        <authorList>
            <person name="Olsen J.L."/>
            <person name="Rouze P."/>
            <person name="Verhelst B."/>
            <person name="Lin Y.-C."/>
            <person name="Bayer T."/>
            <person name="Collen J."/>
            <person name="Dattolo E."/>
            <person name="De Paoli E."/>
            <person name="Dittami S."/>
            <person name="Maumus F."/>
            <person name="Michel G."/>
            <person name="Kersting A."/>
            <person name="Lauritano C."/>
            <person name="Lohaus R."/>
            <person name="Toepel M."/>
            <person name="Tonon T."/>
            <person name="Vanneste K."/>
            <person name="Amirebrahimi M."/>
            <person name="Brakel J."/>
            <person name="Bostroem C."/>
            <person name="Chovatia M."/>
            <person name="Grimwood J."/>
            <person name="Jenkins J.W."/>
            <person name="Jueterbock A."/>
            <person name="Mraz A."/>
            <person name="Stam W.T."/>
            <person name="Tice H."/>
            <person name="Bornberg-Bauer E."/>
            <person name="Green P.J."/>
            <person name="Pearson G.A."/>
            <person name="Procaccini G."/>
            <person name="Duarte C.M."/>
            <person name="Schmutz J."/>
            <person name="Reusch T.B.H."/>
            <person name="Van de Peer Y."/>
        </authorList>
    </citation>
    <scope>NUCLEOTIDE SEQUENCE [LARGE SCALE GENOMIC DNA]</scope>
    <source>
        <strain evidence="5">cv. Finnish</strain>
    </source>
</reference>
<comment type="caution">
    <text evidence="4">The sequence shown here is derived from an EMBL/GenBank/DDBJ whole genome shotgun (WGS) entry which is preliminary data.</text>
</comment>
<proteinExistence type="predicted"/>
<dbReference type="Pfam" id="PF02194">
    <property type="entry name" value="PXA"/>
    <property type="match status" value="1"/>
</dbReference>
<feature type="domain" description="PXA" evidence="3">
    <location>
        <begin position="1"/>
        <end position="99"/>
    </location>
</feature>
<gene>
    <name evidence="4" type="ORF">ZOSMA_234G00320</name>
</gene>
<dbReference type="PANTHER" id="PTHR22999">
    <property type="entry name" value="PX SERINE/THREONINE KINASE PXK"/>
    <property type="match status" value="1"/>
</dbReference>
<keyword evidence="2" id="KW-0963">Cytoplasm</keyword>
<name>A0A0K9PI94_ZOSMR</name>
<protein>
    <recommendedName>
        <fullName evidence="3">PXA domain-containing protein</fullName>
    </recommendedName>
</protein>
<comment type="subcellular location">
    <subcellularLocation>
        <location evidence="1">Cytoplasm</location>
    </subcellularLocation>
</comment>
<accession>A0A0K9PI94</accession>
<dbReference type="EMBL" id="LFYR01000825">
    <property type="protein sequence ID" value="KMZ68656.1"/>
    <property type="molecule type" value="Genomic_DNA"/>
</dbReference>
<dbReference type="InterPro" id="IPR051837">
    <property type="entry name" value="SortingNexin/PXDomain-PKLike"/>
</dbReference>
<dbReference type="OrthoDB" id="120967at2759"/>
<evidence type="ECO:0000256" key="2">
    <source>
        <dbReference type="ARBA" id="ARBA00022490"/>
    </source>
</evidence>
<dbReference type="InterPro" id="IPR003114">
    <property type="entry name" value="Phox_assoc"/>
</dbReference>
<dbReference type="Proteomes" id="UP000036987">
    <property type="component" value="Unassembled WGS sequence"/>
</dbReference>
<dbReference type="PANTHER" id="PTHR22999:SF23">
    <property type="entry name" value="SORTING NEXIN-16"/>
    <property type="match status" value="1"/>
</dbReference>
<evidence type="ECO:0000313" key="5">
    <source>
        <dbReference type="Proteomes" id="UP000036987"/>
    </source>
</evidence>
<organism evidence="4 5">
    <name type="scientific">Zostera marina</name>
    <name type="common">Eelgrass</name>
    <dbReference type="NCBI Taxonomy" id="29655"/>
    <lineage>
        <taxon>Eukaryota</taxon>
        <taxon>Viridiplantae</taxon>
        <taxon>Streptophyta</taxon>
        <taxon>Embryophyta</taxon>
        <taxon>Tracheophyta</taxon>
        <taxon>Spermatophyta</taxon>
        <taxon>Magnoliopsida</taxon>
        <taxon>Liliopsida</taxon>
        <taxon>Zosteraceae</taxon>
        <taxon>Zostera</taxon>
    </lineage>
</organism>
<dbReference type="AlphaFoldDB" id="A0A0K9PI94"/>
<sequence>MFRRYQPSIGGVKVIRTLSHEQIDEKLKSYMLDCGELYPAIRSPECEYKVLQRLTGGVLTSFLEPMDVQSPLVKCFSQELLTCLVLQPAMNLASPAYVR</sequence>